<keyword evidence="1" id="KW-0812">Transmembrane</keyword>
<proteinExistence type="predicted"/>
<evidence type="ECO:0000256" key="1">
    <source>
        <dbReference type="SAM" id="Phobius"/>
    </source>
</evidence>
<dbReference type="EMBL" id="LGPB01000026">
    <property type="protein sequence ID" value="KRG16850.1"/>
    <property type="molecule type" value="Genomic_DNA"/>
</dbReference>
<reference evidence="2 3" key="1">
    <citation type="submission" date="2015-06" db="EMBL/GenBank/DDBJ databases">
        <title>Genome sequencing project of Bacillus galactosidilyticus PL133.</title>
        <authorList>
            <person name="Gaiero J."/>
            <person name="Nicol R."/>
            <person name="Habash M."/>
        </authorList>
    </citation>
    <scope>NUCLEOTIDE SEQUENCE [LARGE SCALE GENOMIC DNA]</scope>
    <source>
        <strain evidence="2 3">PL133</strain>
    </source>
</reference>
<keyword evidence="1" id="KW-1133">Transmembrane helix</keyword>
<comment type="caution">
    <text evidence="2">The sequence shown here is derived from an EMBL/GenBank/DDBJ whole genome shotgun (WGS) entry which is preliminary data.</text>
</comment>
<dbReference type="PATRIC" id="fig|217031.4.peg.974"/>
<feature type="transmembrane region" description="Helical" evidence="1">
    <location>
        <begin position="33"/>
        <end position="52"/>
    </location>
</feature>
<evidence type="ECO:0000313" key="2">
    <source>
        <dbReference type="EMBL" id="KRG16850.1"/>
    </source>
</evidence>
<dbReference type="AlphaFoldDB" id="A0A0Q9YG90"/>
<name>A0A0Q9YG90_9BACI</name>
<gene>
    <name evidence="2" type="ORF">ACA29_02925</name>
</gene>
<dbReference type="Proteomes" id="UP000053881">
    <property type="component" value="Unassembled WGS sequence"/>
</dbReference>
<evidence type="ECO:0000313" key="3">
    <source>
        <dbReference type="Proteomes" id="UP000053881"/>
    </source>
</evidence>
<accession>A0A0Q9YG90</accession>
<keyword evidence="1" id="KW-0472">Membrane</keyword>
<organism evidence="2 3">
    <name type="scientific">Lederbergia galactosidilytica</name>
    <dbReference type="NCBI Taxonomy" id="217031"/>
    <lineage>
        <taxon>Bacteria</taxon>
        <taxon>Bacillati</taxon>
        <taxon>Bacillota</taxon>
        <taxon>Bacilli</taxon>
        <taxon>Bacillales</taxon>
        <taxon>Bacillaceae</taxon>
        <taxon>Lederbergia</taxon>
    </lineage>
</organism>
<protein>
    <submittedName>
        <fullName evidence="2">Uncharacterized protein</fullName>
    </submittedName>
</protein>
<feature type="transmembrane region" description="Helical" evidence="1">
    <location>
        <begin position="61"/>
        <end position="80"/>
    </location>
</feature>
<sequence>MIELLLALLHFIAGATGVLLVYGGDYIPPAKHILISGVVLTIVYYTTTFILQHRSKKAKRLVMFSITVYISVFLSSYLYSVWTFDKLFSAEVIMKVILFMLLLVSVYGNILYMRAETSYKKKRGNQRIQVPRKESLIEKYKNRNQEPEQEVILILGESTENE</sequence>
<feature type="transmembrane region" description="Helical" evidence="1">
    <location>
        <begin position="92"/>
        <end position="113"/>
    </location>
</feature>